<dbReference type="GO" id="GO:0005762">
    <property type="term" value="C:mitochondrial large ribosomal subunit"/>
    <property type="evidence" value="ECO:0007669"/>
    <property type="project" value="TreeGrafter"/>
</dbReference>
<evidence type="ECO:0000313" key="9">
    <source>
        <dbReference type="EnsemblMetazoa" id="CJA10592.1"/>
    </source>
</evidence>
<organism evidence="9 10">
    <name type="scientific">Caenorhabditis japonica</name>
    <dbReference type="NCBI Taxonomy" id="281687"/>
    <lineage>
        <taxon>Eukaryota</taxon>
        <taxon>Metazoa</taxon>
        <taxon>Ecdysozoa</taxon>
        <taxon>Nematoda</taxon>
        <taxon>Chromadorea</taxon>
        <taxon>Rhabditida</taxon>
        <taxon>Rhabditina</taxon>
        <taxon>Rhabditomorpha</taxon>
        <taxon>Rhabditoidea</taxon>
        <taxon>Rhabditidae</taxon>
        <taxon>Peloderinae</taxon>
        <taxon>Caenorhabditis</taxon>
    </lineage>
</organism>
<evidence type="ECO:0000256" key="3">
    <source>
        <dbReference type="ARBA" id="ARBA00022946"/>
    </source>
</evidence>
<dbReference type="Pfam" id="PF01245">
    <property type="entry name" value="Ribosomal_L19"/>
    <property type="match status" value="1"/>
</dbReference>
<dbReference type="SUPFAM" id="SSF50104">
    <property type="entry name" value="Translation proteins SH3-like domain"/>
    <property type="match status" value="1"/>
</dbReference>
<dbReference type="Gene3D" id="2.30.30.790">
    <property type="match status" value="1"/>
</dbReference>
<dbReference type="GO" id="GO:0006412">
    <property type="term" value="P:translation"/>
    <property type="evidence" value="ECO:0007669"/>
    <property type="project" value="InterPro"/>
</dbReference>
<keyword evidence="5" id="KW-0496">Mitochondrion</keyword>
<dbReference type="Proteomes" id="UP000005237">
    <property type="component" value="Unassembled WGS sequence"/>
</dbReference>
<keyword evidence="10" id="KW-1185">Reference proteome</keyword>
<dbReference type="EnsemblMetazoa" id="CJA10592.1">
    <property type="protein sequence ID" value="CJA10592.1"/>
    <property type="gene ID" value="WBGene00129796"/>
</dbReference>
<evidence type="ECO:0000256" key="1">
    <source>
        <dbReference type="ARBA" id="ARBA00004173"/>
    </source>
</evidence>
<comment type="subcellular location">
    <subcellularLocation>
        <location evidence="1">Mitochondrion</location>
    </subcellularLocation>
</comment>
<protein>
    <recommendedName>
        <fullName evidence="7">Large ribosomal subunit protein bL19m</fullName>
    </recommendedName>
    <alternativeName>
        <fullName evidence="8">39S ribosomal protein L19, mitochondrial</fullName>
    </alternativeName>
</protein>
<dbReference type="InterPro" id="IPR001857">
    <property type="entry name" value="Ribosomal_bL19"/>
</dbReference>
<evidence type="ECO:0000256" key="5">
    <source>
        <dbReference type="ARBA" id="ARBA00023128"/>
    </source>
</evidence>
<evidence type="ECO:0000256" key="8">
    <source>
        <dbReference type="ARBA" id="ARBA00035359"/>
    </source>
</evidence>
<evidence type="ECO:0000256" key="6">
    <source>
        <dbReference type="ARBA" id="ARBA00023274"/>
    </source>
</evidence>
<accession>A0A8R1HSM6</accession>
<comment type="similarity">
    <text evidence="2">Belongs to the bacterial ribosomal protein bL19 family.</text>
</comment>
<evidence type="ECO:0000256" key="4">
    <source>
        <dbReference type="ARBA" id="ARBA00022980"/>
    </source>
</evidence>
<reference evidence="9" key="2">
    <citation type="submission" date="2022-06" db="UniProtKB">
        <authorList>
            <consortium name="EnsemblMetazoa"/>
        </authorList>
    </citation>
    <scope>IDENTIFICATION</scope>
    <source>
        <strain evidence="9">DF5081</strain>
    </source>
</reference>
<keyword evidence="4" id="KW-0689">Ribosomal protein</keyword>
<sequence>MLRTLGKKSLETLSKRTACKTPVQKNAKKEFLPSFDKIYPDFLQTPVWNRRKSLKEEIERQDMLERRMNIDIPEFYVGSIVAVTSSDANLGSKEHRFVGICIRREKEGLLHQFTLRNTIENIGVEVVYDLYNPTIKKIETLKLEKRLDDDLSYLIDALPEYSTFDFHMEPQAHPAGNPIPVNACKVKLNNPPWIRRWEVLGYQGIDDTWTKATPWFKRKLAKTQINDYAKYDLIQSYRTSTPTEQQFFTQEEMKRFETERHSAGLTRRRILKSAAAHEKR</sequence>
<evidence type="ECO:0000256" key="2">
    <source>
        <dbReference type="ARBA" id="ARBA00005781"/>
    </source>
</evidence>
<keyword evidence="6" id="KW-0687">Ribonucleoprotein</keyword>
<name>A0A8R1HSM6_CAEJA</name>
<keyword evidence="3" id="KW-0809">Transit peptide</keyword>
<dbReference type="AlphaFoldDB" id="A0A8R1HSM6"/>
<reference evidence="10" key="1">
    <citation type="submission" date="2010-08" db="EMBL/GenBank/DDBJ databases">
        <authorList>
            <consortium name="Caenorhabditis japonica Sequencing Consortium"/>
            <person name="Wilson R.K."/>
        </authorList>
    </citation>
    <scope>NUCLEOTIDE SEQUENCE [LARGE SCALE GENOMIC DNA]</scope>
    <source>
        <strain evidence="10">DF5081</strain>
    </source>
</reference>
<evidence type="ECO:0000256" key="7">
    <source>
        <dbReference type="ARBA" id="ARBA00035288"/>
    </source>
</evidence>
<proteinExistence type="inferred from homology"/>
<dbReference type="GO" id="GO:0003735">
    <property type="term" value="F:structural constituent of ribosome"/>
    <property type="evidence" value="ECO:0007669"/>
    <property type="project" value="InterPro"/>
</dbReference>
<dbReference type="PANTHER" id="PTHR15680">
    <property type="entry name" value="RIBOSOMAL PROTEIN L19"/>
    <property type="match status" value="1"/>
</dbReference>
<dbReference type="FunFam" id="2.30.30.790:FF:000002">
    <property type="entry name" value="39S ribosomal protein L19, mitochondrial"/>
    <property type="match status" value="1"/>
</dbReference>
<dbReference type="InterPro" id="IPR008991">
    <property type="entry name" value="Translation_prot_SH3-like_sf"/>
</dbReference>
<evidence type="ECO:0000313" key="10">
    <source>
        <dbReference type="Proteomes" id="UP000005237"/>
    </source>
</evidence>
<dbReference type="PANTHER" id="PTHR15680:SF9">
    <property type="entry name" value="LARGE RIBOSOMAL SUBUNIT PROTEIN BL19M"/>
    <property type="match status" value="1"/>
</dbReference>
<dbReference type="InterPro" id="IPR038657">
    <property type="entry name" value="Ribosomal_bL19_sf"/>
</dbReference>